<protein>
    <submittedName>
        <fullName evidence="1">Uncharacterized protein</fullName>
    </submittedName>
</protein>
<comment type="caution">
    <text evidence="1">The sequence shown here is derived from an EMBL/GenBank/DDBJ whole genome shotgun (WGS) entry which is preliminary data.</text>
</comment>
<gene>
    <name evidence="1" type="ORF">K488DRAFT_71831</name>
</gene>
<dbReference type="Proteomes" id="UP000814128">
    <property type="component" value="Unassembled WGS sequence"/>
</dbReference>
<dbReference type="EMBL" id="MU273601">
    <property type="protein sequence ID" value="KAI0030886.1"/>
    <property type="molecule type" value="Genomic_DNA"/>
</dbReference>
<keyword evidence="2" id="KW-1185">Reference proteome</keyword>
<proteinExistence type="predicted"/>
<evidence type="ECO:0000313" key="1">
    <source>
        <dbReference type="EMBL" id="KAI0030886.1"/>
    </source>
</evidence>
<reference evidence="1" key="2">
    <citation type="journal article" date="2022" name="New Phytol.">
        <title>Evolutionary transition to the ectomycorrhizal habit in the genomes of a hyperdiverse lineage of mushroom-forming fungi.</title>
        <authorList>
            <person name="Looney B."/>
            <person name="Miyauchi S."/>
            <person name="Morin E."/>
            <person name="Drula E."/>
            <person name="Courty P.E."/>
            <person name="Kohler A."/>
            <person name="Kuo A."/>
            <person name="LaButti K."/>
            <person name="Pangilinan J."/>
            <person name="Lipzen A."/>
            <person name="Riley R."/>
            <person name="Andreopoulos W."/>
            <person name="He G."/>
            <person name="Johnson J."/>
            <person name="Nolan M."/>
            <person name="Tritt A."/>
            <person name="Barry K.W."/>
            <person name="Grigoriev I.V."/>
            <person name="Nagy L.G."/>
            <person name="Hibbett D."/>
            <person name="Henrissat B."/>
            <person name="Matheny P.B."/>
            <person name="Labbe J."/>
            <person name="Martin F.M."/>
        </authorList>
    </citation>
    <scope>NUCLEOTIDE SEQUENCE</scope>
    <source>
        <strain evidence="1">EC-137</strain>
    </source>
</reference>
<name>A0ACB8QH23_9AGAM</name>
<accession>A0ACB8QH23</accession>
<organism evidence="1 2">
    <name type="scientific">Vararia minispora EC-137</name>
    <dbReference type="NCBI Taxonomy" id="1314806"/>
    <lineage>
        <taxon>Eukaryota</taxon>
        <taxon>Fungi</taxon>
        <taxon>Dikarya</taxon>
        <taxon>Basidiomycota</taxon>
        <taxon>Agaricomycotina</taxon>
        <taxon>Agaricomycetes</taxon>
        <taxon>Russulales</taxon>
        <taxon>Lachnocladiaceae</taxon>
        <taxon>Vararia</taxon>
    </lineage>
</organism>
<reference evidence="1" key="1">
    <citation type="submission" date="2021-02" db="EMBL/GenBank/DDBJ databases">
        <authorList>
            <consortium name="DOE Joint Genome Institute"/>
            <person name="Ahrendt S."/>
            <person name="Looney B.P."/>
            <person name="Miyauchi S."/>
            <person name="Morin E."/>
            <person name="Drula E."/>
            <person name="Courty P.E."/>
            <person name="Chicoki N."/>
            <person name="Fauchery L."/>
            <person name="Kohler A."/>
            <person name="Kuo A."/>
            <person name="Labutti K."/>
            <person name="Pangilinan J."/>
            <person name="Lipzen A."/>
            <person name="Riley R."/>
            <person name="Andreopoulos W."/>
            <person name="He G."/>
            <person name="Johnson J."/>
            <person name="Barry K.W."/>
            <person name="Grigoriev I.V."/>
            <person name="Nagy L."/>
            <person name="Hibbett D."/>
            <person name="Henrissat B."/>
            <person name="Matheny P.B."/>
            <person name="Labbe J."/>
            <person name="Martin F."/>
        </authorList>
    </citation>
    <scope>NUCLEOTIDE SEQUENCE</scope>
    <source>
        <strain evidence="1">EC-137</strain>
    </source>
</reference>
<sequence length="390" mass="43072">MDYSWTDIHAPAPSIQGAPLPPPEDVAALFSGFESADLPRGNELGYVRERTHWFSFGTHSQSTLASGGGTQCVPMSFAHFAGKASVQPHLNIENIDAPWYPSATMPLTFASPLPAPHLSVPLSDPVPPPTEDLYSFMPPIPATHPVTLFPDLFSPPTGDFLNFACTEPATSSTLFSPEPQWAERVDFLAASCSDTHPWLPTTQRAHERRWRKKLVEKAGVKSRSRRPANRPLKDIQLSGDKSSPALTRITQDMGREAVKVLKAWIAKNPTSESFAWLAPLGNGDRKVVQDALRSRTGGERPKDSLTVSALKALEWEEYRYFPVQACQVCGYIGLRHRAGSHSHRKDKPPPKMTVVLVSDFFASKEDFIAGRWRSADDNRPVEEQANLVEG</sequence>
<evidence type="ECO:0000313" key="2">
    <source>
        <dbReference type="Proteomes" id="UP000814128"/>
    </source>
</evidence>